<dbReference type="SUPFAM" id="SSF103481">
    <property type="entry name" value="Multidrug resistance efflux transporter EmrE"/>
    <property type="match status" value="1"/>
</dbReference>
<comment type="caution">
    <text evidence="2">The sequence shown here is derived from an EMBL/GenBank/DDBJ whole genome shotgun (WGS) entry which is preliminary data.</text>
</comment>
<accession>A0ABT0GZU0</accession>
<keyword evidence="3" id="KW-1185">Reference proteome</keyword>
<evidence type="ECO:0000256" key="1">
    <source>
        <dbReference type="SAM" id="Phobius"/>
    </source>
</evidence>
<protein>
    <recommendedName>
        <fullName evidence="4">EamA-like transporter family protein</fullName>
    </recommendedName>
</protein>
<keyword evidence="1" id="KW-1133">Transmembrane helix</keyword>
<name>A0ABT0GZU0_9HYPH</name>
<dbReference type="Proteomes" id="UP001431221">
    <property type="component" value="Unassembled WGS sequence"/>
</dbReference>
<evidence type="ECO:0008006" key="4">
    <source>
        <dbReference type="Google" id="ProtNLM"/>
    </source>
</evidence>
<evidence type="ECO:0000313" key="2">
    <source>
        <dbReference type="EMBL" id="MCK7614947.1"/>
    </source>
</evidence>
<feature type="transmembrane region" description="Helical" evidence="1">
    <location>
        <begin position="112"/>
        <end position="134"/>
    </location>
</feature>
<dbReference type="InterPro" id="IPR037185">
    <property type="entry name" value="EmrE-like"/>
</dbReference>
<feature type="transmembrane region" description="Helical" evidence="1">
    <location>
        <begin position="140"/>
        <end position="163"/>
    </location>
</feature>
<sequence>MAILTGEFWLDRKLIIHIWWANTWIRDFMKPPGSEKGNSNIMGSNENFLFIGSAALAVVGTIGYHNFIKMIPATIDPIISVIAIYVFVMIISALIFPFFVDRSAIADNIRMVNWTQFGVACAVVCMELGFLLMYRSGWDLSVGNVVTGVAINIVLLGIGFLLFKEALSPINVLGVLLSIVGVALISYRVA</sequence>
<feature type="transmembrane region" description="Helical" evidence="1">
    <location>
        <begin position="170"/>
        <end position="189"/>
    </location>
</feature>
<dbReference type="RefSeq" id="WP_248157822.1">
    <property type="nucleotide sequence ID" value="NZ_JALNMJ010000020.1"/>
</dbReference>
<keyword evidence="1" id="KW-0812">Transmembrane</keyword>
<keyword evidence="1" id="KW-0472">Membrane</keyword>
<gene>
    <name evidence="2" type="ORF">M0H32_22500</name>
</gene>
<organism evidence="2 3">
    <name type="scientific">Roseibium sediminicola</name>
    <dbReference type="NCBI Taxonomy" id="2933272"/>
    <lineage>
        <taxon>Bacteria</taxon>
        <taxon>Pseudomonadati</taxon>
        <taxon>Pseudomonadota</taxon>
        <taxon>Alphaproteobacteria</taxon>
        <taxon>Hyphomicrobiales</taxon>
        <taxon>Stappiaceae</taxon>
        <taxon>Roseibium</taxon>
    </lineage>
</organism>
<dbReference type="EMBL" id="JALNMJ010000020">
    <property type="protein sequence ID" value="MCK7614947.1"/>
    <property type="molecule type" value="Genomic_DNA"/>
</dbReference>
<feature type="transmembrane region" description="Helical" evidence="1">
    <location>
        <begin position="48"/>
        <end position="66"/>
    </location>
</feature>
<reference evidence="2" key="1">
    <citation type="submission" date="2022-04" db="EMBL/GenBank/DDBJ databases">
        <title>Roseibium sp. CAU 1639 isolated from mud.</title>
        <authorList>
            <person name="Kim W."/>
        </authorList>
    </citation>
    <scope>NUCLEOTIDE SEQUENCE</scope>
    <source>
        <strain evidence="2">CAU 1639</strain>
    </source>
</reference>
<evidence type="ECO:0000313" key="3">
    <source>
        <dbReference type="Proteomes" id="UP001431221"/>
    </source>
</evidence>
<proteinExistence type="predicted"/>
<feature type="transmembrane region" description="Helical" evidence="1">
    <location>
        <begin position="78"/>
        <end position="100"/>
    </location>
</feature>